<evidence type="ECO:0000256" key="8">
    <source>
        <dbReference type="ARBA" id="ARBA00023136"/>
    </source>
</evidence>
<reference evidence="12 13" key="1">
    <citation type="submission" date="2019-04" db="EMBL/GenBank/DDBJ databases">
        <authorList>
            <person name="Li M."/>
            <person name="Gao C."/>
        </authorList>
    </citation>
    <scope>NUCLEOTIDE SEQUENCE [LARGE SCALE GENOMIC DNA]</scope>
    <source>
        <strain evidence="12 13">BGMRC 2031</strain>
    </source>
</reference>
<feature type="domain" description="Type II secretion system protein GspF" evidence="11">
    <location>
        <begin position="65"/>
        <end position="187"/>
    </location>
</feature>
<accession>A0ABY2SSB1</accession>
<dbReference type="NCBIfam" id="NF007861">
    <property type="entry name" value="PRK10573.1"/>
    <property type="match status" value="1"/>
</dbReference>
<feature type="domain" description="Type II secretion system protein GspF" evidence="11">
    <location>
        <begin position="270"/>
        <end position="390"/>
    </location>
</feature>
<evidence type="ECO:0000256" key="6">
    <source>
        <dbReference type="ARBA" id="ARBA00022692"/>
    </source>
</evidence>
<gene>
    <name evidence="12" type="primary">hofC</name>
    <name evidence="12" type="ORF">FCN80_01585</name>
</gene>
<evidence type="ECO:0000256" key="7">
    <source>
        <dbReference type="ARBA" id="ARBA00022989"/>
    </source>
</evidence>
<keyword evidence="3 9" id="KW-0813">Transport</keyword>
<sequence length="401" mass="44803">MSGYWLYRWQGICSKGKPHEGELLGTDKSSAGRYLISRDLQPLSIRPCAYLPQRYWRNARFTDMATQLASLLEAGMTLVEGLRLLADDNPCAGWRCLLRMLAERIEQGHPLSLACADFPRVFSPLHRALFALGELTGRLEHCCRLLAEHEGRRAALARKIRAALRYPLFISLSAMAVLVAMLIWVLPEFSRLYASLNAPLPAPTRGLLTLAADVTEHGLAILAAALLPGAITVRLWHHHPRWRRRVEAAILRCPWLGDMLRHHALHHLFHTLAVTHQAGITLDNGLEMAARALTPSCYAEAALQLHRHIRQGFALHLAFRRHPLFPAHCHQLIRTGEFTGTLDDVFERLAALHRQQACQSADGITRLAEPALMLLLGGLVCALVVILYLPLLQLGDAFGHF</sequence>
<dbReference type="InterPro" id="IPR018076">
    <property type="entry name" value="T2SS_GspF_dom"/>
</dbReference>
<proteinExistence type="inferred from homology"/>
<evidence type="ECO:0000256" key="4">
    <source>
        <dbReference type="ARBA" id="ARBA00022475"/>
    </source>
</evidence>
<organism evidence="12 13">
    <name type="scientific">Martelella alba</name>
    <dbReference type="NCBI Taxonomy" id="2590451"/>
    <lineage>
        <taxon>Bacteria</taxon>
        <taxon>Pseudomonadati</taxon>
        <taxon>Pseudomonadota</taxon>
        <taxon>Alphaproteobacteria</taxon>
        <taxon>Hyphomicrobiales</taxon>
        <taxon>Aurantimonadaceae</taxon>
        <taxon>Martelella</taxon>
    </lineage>
</organism>
<comment type="caution">
    <text evidence="12">The sequence shown here is derived from an EMBL/GenBank/DDBJ whole genome shotgun (WGS) entry which is preliminary data.</text>
</comment>
<name>A0ABY2SSB1_9HYPH</name>
<dbReference type="RefSeq" id="WP_136988123.1">
    <property type="nucleotide sequence ID" value="NZ_SZPQ01000001.1"/>
</dbReference>
<evidence type="ECO:0000256" key="9">
    <source>
        <dbReference type="RuleBase" id="RU003923"/>
    </source>
</evidence>
<keyword evidence="13" id="KW-1185">Reference proteome</keyword>
<feature type="transmembrane region" description="Helical" evidence="10">
    <location>
        <begin position="371"/>
        <end position="391"/>
    </location>
</feature>
<evidence type="ECO:0000313" key="12">
    <source>
        <dbReference type="EMBL" id="TKI08769.1"/>
    </source>
</evidence>
<evidence type="ECO:0000256" key="1">
    <source>
        <dbReference type="ARBA" id="ARBA00004429"/>
    </source>
</evidence>
<evidence type="ECO:0000313" key="13">
    <source>
        <dbReference type="Proteomes" id="UP000305202"/>
    </source>
</evidence>
<protein>
    <submittedName>
        <fullName evidence="12">Protein transport protein HofC</fullName>
    </submittedName>
</protein>
<dbReference type="Gene3D" id="1.20.81.30">
    <property type="entry name" value="Type II secretion system (T2SS), domain F"/>
    <property type="match status" value="2"/>
</dbReference>
<dbReference type="PANTHER" id="PTHR30012">
    <property type="entry name" value="GENERAL SECRETION PATHWAY PROTEIN"/>
    <property type="match status" value="1"/>
</dbReference>
<dbReference type="EMBL" id="SZPQ01000001">
    <property type="protein sequence ID" value="TKI08769.1"/>
    <property type="molecule type" value="Genomic_DNA"/>
</dbReference>
<keyword evidence="4" id="KW-1003">Cell membrane</keyword>
<dbReference type="InterPro" id="IPR001992">
    <property type="entry name" value="T2SS_GspF/T4SS_PilC_CS"/>
</dbReference>
<keyword evidence="6 9" id="KW-0812">Transmembrane</keyword>
<feature type="transmembrane region" description="Helical" evidence="10">
    <location>
        <begin position="166"/>
        <end position="186"/>
    </location>
</feature>
<dbReference type="PROSITE" id="PS00874">
    <property type="entry name" value="T2SP_F"/>
    <property type="match status" value="1"/>
</dbReference>
<evidence type="ECO:0000256" key="5">
    <source>
        <dbReference type="ARBA" id="ARBA00022519"/>
    </source>
</evidence>
<dbReference type="PANTHER" id="PTHR30012:SF7">
    <property type="entry name" value="PROTEIN TRANSPORT PROTEIN HOFC HOMOLOG"/>
    <property type="match status" value="1"/>
</dbReference>
<evidence type="ECO:0000256" key="10">
    <source>
        <dbReference type="SAM" id="Phobius"/>
    </source>
</evidence>
<evidence type="ECO:0000256" key="2">
    <source>
        <dbReference type="ARBA" id="ARBA00005745"/>
    </source>
</evidence>
<comment type="subcellular location">
    <subcellularLocation>
        <location evidence="1 9">Cell inner membrane</location>
        <topology evidence="1 9">Multi-pass membrane protein</topology>
    </subcellularLocation>
</comment>
<evidence type="ECO:0000256" key="3">
    <source>
        <dbReference type="ARBA" id="ARBA00022448"/>
    </source>
</evidence>
<keyword evidence="7 10" id="KW-1133">Transmembrane helix</keyword>
<dbReference type="InterPro" id="IPR003004">
    <property type="entry name" value="GspF/PilC"/>
</dbReference>
<dbReference type="PRINTS" id="PR00812">
    <property type="entry name" value="BCTERIALGSPF"/>
</dbReference>
<dbReference type="InterPro" id="IPR042094">
    <property type="entry name" value="T2SS_GspF_sf"/>
</dbReference>
<keyword evidence="5" id="KW-0997">Cell inner membrane</keyword>
<dbReference type="Proteomes" id="UP000305202">
    <property type="component" value="Unassembled WGS sequence"/>
</dbReference>
<evidence type="ECO:0000259" key="11">
    <source>
        <dbReference type="Pfam" id="PF00482"/>
    </source>
</evidence>
<dbReference type="Pfam" id="PF00482">
    <property type="entry name" value="T2SSF"/>
    <property type="match status" value="2"/>
</dbReference>
<feature type="transmembrane region" description="Helical" evidence="10">
    <location>
        <begin position="217"/>
        <end position="236"/>
    </location>
</feature>
<comment type="similarity">
    <text evidence="2 9">Belongs to the GSP F family.</text>
</comment>
<keyword evidence="8 10" id="KW-0472">Membrane</keyword>